<dbReference type="PANTHER" id="PTHR12526">
    <property type="entry name" value="GLYCOSYLTRANSFERASE"/>
    <property type="match status" value="1"/>
</dbReference>
<feature type="domain" description="Glycosyltransferase subfamily 4-like N-terminal" evidence="4">
    <location>
        <begin position="198"/>
        <end position="344"/>
    </location>
</feature>
<gene>
    <name evidence="5" type="ORF">SAMN05216553_12221</name>
</gene>
<accession>A0A1G8CF59</accession>
<sequence>MTDKPRNQKPTAVFEVLDDSGVGLSDGDALLDGRERRLVEGAANFYALAGPGQTFRLTVLRGPAGTMPALTDEDRTTIEWEDDREVVGSLVVRSLVHTTSDHSPADGLVDIAVDVGGAPQSVTAYHQLTGVLGKARKAVRFLAPVQFDALRQFRTDMVERKGRDIPRKAPVRLTRGAEATPHGDQPAILFGLHWLELGGAERWAVDTIRLAKEAGFTPIVVTDRDSAQEWITRPELDGALVVPLTLPLDPKQESAFLNGLLSMYDVRGIHLHHCTWLYDKLPWIKSIRPDIPVVDSLHVLEWRTGGFVDISVRLSNMIDRHHVISPQLRDYLVGKHGLPAEKVVFATLAGLTTGGIAVGGSDEAESNPFTVSFVGRFTQQKRPYLFLQLAAELKKSSPREVRFIVHGHGELAAEVNSLRARLGDAVELRGADRPVSDTFRDSDVLVISSDNEGLTLTSFEATAAGVPVVSADVGSQSSLIADDLLCPRHPYSFVQAAAARIRTMMTSPDQRKTWLDEQAAKAEAFAKLPRAEDWTRDLYQGWLK</sequence>
<keyword evidence="3 5" id="KW-0808">Transferase</keyword>
<keyword evidence="2" id="KW-0328">Glycosyltransferase</keyword>
<dbReference type="Gene3D" id="3.40.50.2000">
    <property type="entry name" value="Glycogen Phosphorylase B"/>
    <property type="match status" value="2"/>
</dbReference>
<dbReference type="PANTHER" id="PTHR12526:SF640">
    <property type="entry name" value="COLANIC ACID BIOSYNTHESIS GLYCOSYLTRANSFERASE WCAL-RELATED"/>
    <property type="match status" value="1"/>
</dbReference>
<dbReference type="Pfam" id="PF13692">
    <property type="entry name" value="Glyco_trans_1_4"/>
    <property type="match status" value="1"/>
</dbReference>
<evidence type="ECO:0000256" key="3">
    <source>
        <dbReference type="ARBA" id="ARBA00022679"/>
    </source>
</evidence>
<dbReference type="STRING" id="200378.SAMN05216553_12221"/>
<dbReference type="AlphaFoldDB" id="A0A1G8CF59"/>
<evidence type="ECO:0000256" key="1">
    <source>
        <dbReference type="ARBA" id="ARBA00009481"/>
    </source>
</evidence>
<evidence type="ECO:0000259" key="4">
    <source>
        <dbReference type="Pfam" id="PF13439"/>
    </source>
</evidence>
<dbReference type="Pfam" id="PF13439">
    <property type="entry name" value="Glyco_transf_4"/>
    <property type="match status" value="1"/>
</dbReference>
<evidence type="ECO:0000256" key="2">
    <source>
        <dbReference type="ARBA" id="ARBA00022676"/>
    </source>
</evidence>
<dbReference type="GO" id="GO:0016757">
    <property type="term" value="F:glycosyltransferase activity"/>
    <property type="evidence" value="ECO:0007669"/>
    <property type="project" value="UniProtKB-KW"/>
</dbReference>
<name>A0A1G8CF59_9PSEU</name>
<dbReference type="InterPro" id="IPR028098">
    <property type="entry name" value="Glyco_trans_4-like_N"/>
</dbReference>
<evidence type="ECO:0000313" key="5">
    <source>
        <dbReference type="EMBL" id="SDH43550.1"/>
    </source>
</evidence>
<protein>
    <submittedName>
        <fullName evidence="5">Glycosyltransferase involved in cell wall bisynthesis</fullName>
    </submittedName>
</protein>
<dbReference type="EMBL" id="FNCC01000022">
    <property type="protein sequence ID" value="SDH43550.1"/>
    <property type="molecule type" value="Genomic_DNA"/>
</dbReference>
<dbReference type="Proteomes" id="UP000199623">
    <property type="component" value="Unassembled WGS sequence"/>
</dbReference>
<keyword evidence="6" id="KW-1185">Reference proteome</keyword>
<reference evidence="6" key="1">
    <citation type="submission" date="2016-10" db="EMBL/GenBank/DDBJ databases">
        <authorList>
            <person name="Varghese N."/>
            <person name="Submissions S."/>
        </authorList>
    </citation>
    <scope>NUCLEOTIDE SEQUENCE [LARGE SCALE GENOMIC DNA]</scope>
    <source>
        <strain evidence="6">CGMCC 4.3506</strain>
    </source>
</reference>
<organism evidence="5 6">
    <name type="scientific">Lentzea fradiae</name>
    <dbReference type="NCBI Taxonomy" id="200378"/>
    <lineage>
        <taxon>Bacteria</taxon>
        <taxon>Bacillati</taxon>
        <taxon>Actinomycetota</taxon>
        <taxon>Actinomycetes</taxon>
        <taxon>Pseudonocardiales</taxon>
        <taxon>Pseudonocardiaceae</taxon>
        <taxon>Lentzea</taxon>
    </lineage>
</organism>
<comment type="similarity">
    <text evidence="1">Belongs to the glycosyltransferase group 1 family. Glycosyltransferase 4 subfamily.</text>
</comment>
<dbReference type="SUPFAM" id="SSF53756">
    <property type="entry name" value="UDP-Glycosyltransferase/glycogen phosphorylase"/>
    <property type="match status" value="1"/>
</dbReference>
<proteinExistence type="inferred from homology"/>
<dbReference type="RefSeq" id="WP_245744556.1">
    <property type="nucleotide sequence ID" value="NZ_FNCC01000022.1"/>
</dbReference>
<evidence type="ECO:0000313" key="6">
    <source>
        <dbReference type="Proteomes" id="UP000199623"/>
    </source>
</evidence>